<feature type="transmembrane region" description="Helical" evidence="7">
    <location>
        <begin position="102"/>
        <end position="123"/>
    </location>
</feature>
<accession>A0A6A6JRJ7</accession>
<keyword evidence="3 7" id="KW-1133">Transmembrane helix</keyword>
<feature type="transmembrane region" description="Helical" evidence="7">
    <location>
        <begin position="25"/>
        <end position="44"/>
    </location>
</feature>
<evidence type="ECO:0000313" key="10">
    <source>
        <dbReference type="Proteomes" id="UP000800097"/>
    </source>
</evidence>
<keyword evidence="10" id="KW-1185">Reference proteome</keyword>
<feature type="transmembrane region" description="Helical" evidence="7">
    <location>
        <begin position="253"/>
        <end position="275"/>
    </location>
</feature>
<dbReference type="InterPro" id="IPR049326">
    <property type="entry name" value="Rhodopsin_dom_fungi"/>
</dbReference>
<dbReference type="OrthoDB" id="10017208at2759"/>
<dbReference type="GO" id="GO:0016020">
    <property type="term" value="C:membrane"/>
    <property type="evidence" value="ECO:0007669"/>
    <property type="project" value="UniProtKB-SubCell"/>
</dbReference>
<dbReference type="Pfam" id="PF20684">
    <property type="entry name" value="Fung_rhodopsin"/>
    <property type="match status" value="1"/>
</dbReference>
<feature type="transmembrane region" description="Helical" evidence="7">
    <location>
        <begin position="56"/>
        <end position="82"/>
    </location>
</feature>
<evidence type="ECO:0000256" key="7">
    <source>
        <dbReference type="SAM" id="Phobius"/>
    </source>
</evidence>
<name>A0A6A6JRJ7_WESOR</name>
<dbReference type="InterPro" id="IPR052337">
    <property type="entry name" value="SAT4-like"/>
</dbReference>
<comment type="subcellular location">
    <subcellularLocation>
        <location evidence="1">Membrane</location>
        <topology evidence="1">Multi-pass membrane protein</topology>
    </subcellularLocation>
</comment>
<proteinExistence type="inferred from homology"/>
<sequence length="363" mass="40275">MAFQAGRMPAWKEITIHTTEQRSLLAVPFVFTVLAGVTTGLRLYSRRLQKTTLSASDWFCLVAMLFAIVTLVMNWIMVFHGSGLWLKDVGREQFLLWIKLQVATYLIWMCSVTALQISILAFYTKTFGIYRTFRAICFGMIGIVSAWFIGAFCSYLFACNPVHKLWDTMTPGKCTLGIPLCASVGMIHIVLDASILIMPIPLAWRLQMATSSKIVLTVLLLLGLFATVCAVIRLECLVKILPGALANPTYSLWQALLFQFTEVPVGIICICVPTLRPVSRAFSESKVGGYFSSIFSTSSHSKISETSEPKLSSTYQQGSIRSDREGLKVPSAHATSVNNASSYDDLPDFPEIQTGNGEFSHYR</sequence>
<comment type="similarity">
    <text evidence="5">Belongs to the SAT4 family.</text>
</comment>
<dbReference type="PANTHER" id="PTHR33048">
    <property type="entry name" value="PTH11-LIKE INTEGRAL MEMBRANE PROTEIN (AFU_ORTHOLOGUE AFUA_5G11245)"/>
    <property type="match status" value="1"/>
</dbReference>
<evidence type="ECO:0000256" key="3">
    <source>
        <dbReference type="ARBA" id="ARBA00022989"/>
    </source>
</evidence>
<organism evidence="9 10">
    <name type="scientific">Westerdykella ornata</name>
    <dbReference type="NCBI Taxonomy" id="318751"/>
    <lineage>
        <taxon>Eukaryota</taxon>
        <taxon>Fungi</taxon>
        <taxon>Dikarya</taxon>
        <taxon>Ascomycota</taxon>
        <taxon>Pezizomycotina</taxon>
        <taxon>Dothideomycetes</taxon>
        <taxon>Pleosporomycetidae</taxon>
        <taxon>Pleosporales</taxon>
        <taxon>Sporormiaceae</taxon>
        <taxon>Westerdykella</taxon>
    </lineage>
</organism>
<gene>
    <name evidence="9" type="ORF">EI97DRAFT_430347</name>
</gene>
<feature type="compositionally biased region" description="Polar residues" evidence="6">
    <location>
        <begin position="309"/>
        <end position="320"/>
    </location>
</feature>
<feature type="transmembrane region" description="Helical" evidence="7">
    <location>
        <begin position="177"/>
        <end position="202"/>
    </location>
</feature>
<feature type="transmembrane region" description="Helical" evidence="7">
    <location>
        <begin position="135"/>
        <end position="157"/>
    </location>
</feature>
<evidence type="ECO:0000256" key="1">
    <source>
        <dbReference type="ARBA" id="ARBA00004141"/>
    </source>
</evidence>
<dbReference type="Proteomes" id="UP000800097">
    <property type="component" value="Unassembled WGS sequence"/>
</dbReference>
<protein>
    <recommendedName>
        <fullName evidence="8">Rhodopsin domain-containing protein</fullName>
    </recommendedName>
</protein>
<evidence type="ECO:0000256" key="5">
    <source>
        <dbReference type="ARBA" id="ARBA00038359"/>
    </source>
</evidence>
<evidence type="ECO:0000256" key="2">
    <source>
        <dbReference type="ARBA" id="ARBA00022692"/>
    </source>
</evidence>
<dbReference type="PANTHER" id="PTHR33048:SF123">
    <property type="entry name" value="INTEGRAL MEMBRANE PROTEIN"/>
    <property type="match status" value="1"/>
</dbReference>
<evidence type="ECO:0000256" key="4">
    <source>
        <dbReference type="ARBA" id="ARBA00023136"/>
    </source>
</evidence>
<keyword evidence="4 7" id="KW-0472">Membrane</keyword>
<dbReference type="RefSeq" id="XP_033656789.1">
    <property type="nucleotide sequence ID" value="XM_033797664.1"/>
</dbReference>
<feature type="transmembrane region" description="Helical" evidence="7">
    <location>
        <begin position="214"/>
        <end position="233"/>
    </location>
</feature>
<evidence type="ECO:0000313" key="9">
    <source>
        <dbReference type="EMBL" id="KAF2279250.1"/>
    </source>
</evidence>
<dbReference type="AlphaFoldDB" id="A0A6A6JRJ7"/>
<feature type="domain" description="Rhodopsin" evidence="8">
    <location>
        <begin position="41"/>
        <end position="279"/>
    </location>
</feature>
<feature type="region of interest" description="Disordered" evidence="6">
    <location>
        <begin position="338"/>
        <end position="363"/>
    </location>
</feature>
<dbReference type="EMBL" id="ML986486">
    <property type="protein sequence ID" value="KAF2279250.1"/>
    <property type="molecule type" value="Genomic_DNA"/>
</dbReference>
<feature type="region of interest" description="Disordered" evidence="6">
    <location>
        <begin position="304"/>
        <end position="326"/>
    </location>
</feature>
<dbReference type="GeneID" id="54550839"/>
<reference evidence="9" key="1">
    <citation type="journal article" date="2020" name="Stud. Mycol.">
        <title>101 Dothideomycetes genomes: a test case for predicting lifestyles and emergence of pathogens.</title>
        <authorList>
            <person name="Haridas S."/>
            <person name="Albert R."/>
            <person name="Binder M."/>
            <person name="Bloem J."/>
            <person name="Labutti K."/>
            <person name="Salamov A."/>
            <person name="Andreopoulos B."/>
            <person name="Baker S."/>
            <person name="Barry K."/>
            <person name="Bills G."/>
            <person name="Bluhm B."/>
            <person name="Cannon C."/>
            <person name="Castanera R."/>
            <person name="Culley D."/>
            <person name="Daum C."/>
            <person name="Ezra D."/>
            <person name="Gonzalez J."/>
            <person name="Henrissat B."/>
            <person name="Kuo A."/>
            <person name="Liang C."/>
            <person name="Lipzen A."/>
            <person name="Lutzoni F."/>
            <person name="Magnuson J."/>
            <person name="Mondo S."/>
            <person name="Nolan M."/>
            <person name="Ohm R."/>
            <person name="Pangilinan J."/>
            <person name="Park H.-J."/>
            <person name="Ramirez L."/>
            <person name="Alfaro M."/>
            <person name="Sun H."/>
            <person name="Tritt A."/>
            <person name="Yoshinaga Y."/>
            <person name="Zwiers L.-H."/>
            <person name="Turgeon B."/>
            <person name="Goodwin S."/>
            <person name="Spatafora J."/>
            <person name="Crous P."/>
            <person name="Grigoriev I."/>
        </authorList>
    </citation>
    <scope>NUCLEOTIDE SEQUENCE</scope>
    <source>
        <strain evidence="9">CBS 379.55</strain>
    </source>
</reference>
<evidence type="ECO:0000256" key="6">
    <source>
        <dbReference type="SAM" id="MobiDB-lite"/>
    </source>
</evidence>
<keyword evidence="2 7" id="KW-0812">Transmembrane</keyword>
<evidence type="ECO:0000259" key="8">
    <source>
        <dbReference type="Pfam" id="PF20684"/>
    </source>
</evidence>